<dbReference type="GO" id="GO:0004553">
    <property type="term" value="F:hydrolase activity, hydrolyzing O-glycosyl compounds"/>
    <property type="evidence" value="ECO:0007669"/>
    <property type="project" value="TreeGrafter"/>
</dbReference>
<evidence type="ECO:0000259" key="2">
    <source>
        <dbReference type="Pfam" id="PF03636"/>
    </source>
</evidence>
<dbReference type="PANTHER" id="PTHR11051:SF8">
    <property type="entry name" value="PROTEIN-GLUCOSYLGALACTOSYLHYDROXYLYSINE GLUCOSIDASE"/>
    <property type="match status" value="1"/>
</dbReference>
<name>A0A641RVQ1_BACOV</name>
<dbReference type="InterPro" id="IPR005196">
    <property type="entry name" value="Glyco_hydro_65_N"/>
</dbReference>
<sequence>MRKRNFLILLLLSRLWPVIGVSAQDAWKITAEQIEPSSYYGITVANGMLGLVSSPDPLKISRVVLGGLYDIYGKGRVNNFLHGINMLDTELQINGTTVKASQISGYKQTLDMRQGLFCGEFDYQSLAHIEYQYTALRHLPYSCLLRVRIVPKENIEVAVANILTVHESLRSPQESFNRIFNGKTAIDFCTSIAKSPTRELEIGACSSFVFDDSFPRPEVCHRSARGVGVHTQEFTVRLQAGQPYTFSIVGTTLSAATHADVKNEVERLTAFAAVEGVERLWSKHIAAWDKLWESDIVIEGDLQSQQDIHSMLYHTYAFVREGSGLSCSPMGLSGFGYNGHVF</sequence>
<dbReference type="Pfam" id="PF03636">
    <property type="entry name" value="Glyco_hydro_65N"/>
    <property type="match status" value="1"/>
</dbReference>
<comment type="caution">
    <text evidence="3">The sequence shown here is derived from an EMBL/GenBank/DDBJ whole genome shotgun (WGS) entry which is preliminary data.</text>
</comment>
<evidence type="ECO:0000256" key="1">
    <source>
        <dbReference type="SAM" id="SignalP"/>
    </source>
</evidence>
<dbReference type="SUPFAM" id="SSF74650">
    <property type="entry name" value="Galactose mutarotase-like"/>
    <property type="match status" value="1"/>
</dbReference>
<accession>A0A641RVQ1</accession>
<keyword evidence="1" id="KW-0732">Signal</keyword>
<feature type="signal peptide" evidence="1">
    <location>
        <begin position="1"/>
        <end position="23"/>
    </location>
</feature>
<dbReference type="GO" id="GO:0005975">
    <property type="term" value="P:carbohydrate metabolic process"/>
    <property type="evidence" value="ECO:0007669"/>
    <property type="project" value="InterPro"/>
</dbReference>
<dbReference type="GO" id="GO:0030246">
    <property type="term" value="F:carbohydrate binding"/>
    <property type="evidence" value="ECO:0007669"/>
    <property type="project" value="InterPro"/>
</dbReference>
<reference evidence="3" key="1">
    <citation type="journal article" date="2019" name="Nat. Med.">
        <title>A library of human gut bacterial isolates paired with longitudinal multiomics data enables mechanistic microbiome research.</title>
        <authorList>
            <person name="Poyet M."/>
            <person name="Groussin M."/>
            <person name="Gibbons S.M."/>
            <person name="Avila-Pacheco J."/>
            <person name="Jiang X."/>
            <person name="Kearney S.M."/>
            <person name="Perrotta A.R."/>
            <person name="Berdy B."/>
            <person name="Zhao S."/>
            <person name="Lieberman T.D."/>
            <person name="Swanson P.K."/>
            <person name="Smith M."/>
            <person name="Roesemann S."/>
            <person name="Alexander J.E."/>
            <person name="Rich S.A."/>
            <person name="Livny J."/>
            <person name="Vlamakis H."/>
            <person name="Clish C."/>
            <person name="Bullock K."/>
            <person name="Deik A."/>
            <person name="Scott J."/>
            <person name="Pierce K.A."/>
            <person name="Xavier R.J."/>
            <person name="Alm E.J."/>
        </authorList>
    </citation>
    <scope>NUCLEOTIDE SEQUENCE</scope>
    <source>
        <strain evidence="3">BIOML-A147</strain>
    </source>
</reference>
<dbReference type="AlphaFoldDB" id="A0A641RVQ1"/>
<dbReference type="EMBL" id="VWKO01000354">
    <property type="protein sequence ID" value="KAA4021935.1"/>
    <property type="molecule type" value="Genomic_DNA"/>
</dbReference>
<feature type="domain" description="Glycoside hydrolase family 65 N-terminal" evidence="2">
    <location>
        <begin position="43"/>
        <end position="247"/>
    </location>
</feature>
<dbReference type="InterPro" id="IPR008928">
    <property type="entry name" value="6-hairpin_glycosidase_sf"/>
</dbReference>
<keyword evidence="3" id="KW-0378">Hydrolase</keyword>
<dbReference type="Gene3D" id="2.70.98.40">
    <property type="entry name" value="Glycoside hydrolase, family 65, N-terminal domain"/>
    <property type="match status" value="1"/>
</dbReference>
<protein>
    <submittedName>
        <fullName evidence="3">Glycoside hydrolase family 65 protein</fullName>
    </submittedName>
</protein>
<dbReference type="PANTHER" id="PTHR11051">
    <property type="entry name" value="GLYCOSYL HYDROLASE-RELATED"/>
    <property type="match status" value="1"/>
</dbReference>
<proteinExistence type="predicted"/>
<organism evidence="3">
    <name type="scientific">Bacteroides ovatus</name>
    <dbReference type="NCBI Taxonomy" id="28116"/>
    <lineage>
        <taxon>Bacteria</taxon>
        <taxon>Pseudomonadati</taxon>
        <taxon>Bacteroidota</taxon>
        <taxon>Bacteroidia</taxon>
        <taxon>Bacteroidales</taxon>
        <taxon>Bacteroidaceae</taxon>
        <taxon>Bacteroides</taxon>
    </lineage>
</organism>
<dbReference type="InterPro" id="IPR037018">
    <property type="entry name" value="GH65_N"/>
</dbReference>
<dbReference type="GO" id="GO:0016757">
    <property type="term" value="F:glycosyltransferase activity"/>
    <property type="evidence" value="ECO:0007669"/>
    <property type="project" value="UniProtKB-ARBA"/>
</dbReference>
<dbReference type="SUPFAM" id="SSF48208">
    <property type="entry name" value="Six-hairpin glycosidases"/>
    <property type="match status" value="1"/>
</dbReference>
<feature type="chain" id="PRO_5025014986" evidence="1">
    <location>
        <begin position="24"/>
        <end position="342"/>
    </location>
</feature>
<dbReference type="InterPro" id="IPR011013">
    <property type="entry name" value="Gal_mutarotase_sf_dom"/>
</dbReference>
<evidence type="ECO:0000313" key="3">
    <source>
        <dbReference type="EMBL" id="KAA4021935.1"/>
    </source>
</evidence>
<feature type="non-terminal residue" evidence="3">
    <location>
        <position position="342"/>
    </location>
</feature>
<gene>
    <name evidence="3" type="ORF">F3D60_27580</name>
</gene>